<dbReference type="SUPFAM" id="SSF51261">
    <property type="entry name" value="Duplicated hybrid motif"/>
    <property type="match status" value="1"/>
</dbReference>
<comment type="caution">
    <text evidence="2">The sequence shown here is derived from an EMBL/GenBank/DDBJ whole genome shotgun (WGS) entry which is preliminary data.</text>
</comment>
<dbReference type="EMBL" id="LDJL01000004">
    <property type="protein sequence ID" value="KRG71185.1"/>
    <property type="molecule type" value="Genomic_DNA"/>
</dbReference>
<reference evidence="2 3" key="1">
    <citation type="submission" date="2015-05" db="EMBL/GenBank/DDBJ databases">
        <title>Genome sequencing and analysis of members of genus Stenotrophomonas.</title>
        <authorList>
            <person name="Patil P.P."/>
            <person name="Midha S."/>
            <person name="Patil P.B."/>
        </authorList>
    </citation>
    <scope>NUCLEOTIDE SEQUENCE [LARGE SCALE GENOMIC DNA]</scope>
    <source>
        <strain evidence="2 3">DSM 21858</strain>
    </source>
</reference>
<dbReference type="PATRIC" id="fig|344882.3.peg.1946"/>
<dbReference type="Proteomes" id="UP000052052">
    <property type="component" value="Unassembled WGS sequence"/>
</dbReference>
<keyword evidence="3" id="KW-1185">Reference proteome</keyword>
<dbReference type="PANTHER" id="PTHR21666">
    <property type="entry name" value="PEPTIDASE-RELATED"/>
    <property type="match status" value="1"/>
</dbReference>
<sequence>MAILAALLLWLMSAVPALQRPGLLWELWRSAPPQTVLVPVDNVRAQDIADTWGGARSGGRGHQGVDIFAPRGTPVRSVGPGIVLQVGHNTLGGNVVWVLGRGRQRHYYAHLDSFGPVSRGDLIESGQLLGHVGDSGNAKGTPTHLHYGIYVPGQGAINPWPMLRDLPEPSSETKR</sequence>
<dbReference type="InterPro" id="IPR016047">
    <property type="entry name" value="M23ase_b-sheet_dom"/>
</dbReference>
<name>A0A0R0CZ86_9GAMM</name>
<dbReference type="PANTHER" id="PTHR21666:SF268">
    <property type="entry name" value="PEPTIDASE M23 DOMAIN-CONTAINING PROTEIN"/>
    <property type="match status" value="1"/>
</dbReference>
<dbReference type="AlphaFoldDB" id="A0A0R0CZ86"/>
<proteinExistence type="predicted"/>
<organism evidence="2 3">
    <name type="scientific">Pseudoxanthomonas dokdonensis</name>
    <dbReference type="NCBI Taxonomy" id="344882"/>
    <lineage>
        <taxon>Bacteria</taxon>
        <taxon>Pseudomonadati</taxon>
        <taxon>Pseudomonadota</taxon>
        <taxon>Gammaproteobacteria</taxon>
        <taxon>Lysobacterales</taxon>
        <taxon>Lysobacteraceae</taxon>
        <taxon>Pseudoxanthomonas</taxon>
    </lineage>
</organism>
<dbReference type="STRING" id="344882.ABB29_03085"/>
<protein>
    <recommendedName>
        <fullName evidence="1">M23ase beta-sheet core domain-containing protein</fullName>
    </recommendedName>
</protein>
<dbReference type="CDD" id="cd12797">
    <property type="entry name" value="M23_peptidase"/>
    <property type="match status" value="1"/>
</dbReference>
<dbReference type="Pfam" id="PF01551">
    <property type="entry name" value="Peptidase_M23"/>
    <property type="match status" value="1"/>
</dbReference>
<dbReference type="InterPro" id="IPR011055">
    <property type="entry name" value="Dup_hybrid_motif"/>
</dbReference>
<dbReference type="Gene3D" id="2.70.70.10">
    <property type="entry name" value="Glucose Permease (Domain IIA)"/>
    <property type="match status" value="1"/>
</dbReference>
<evidence type="ECO:0000313" key="3">
    <source>
        <dbReference type="Proteomes" id="UP000052052"/>
    </source>
</evidence>
<accession>A0A0R0CZ86</accession>
<dbReference type="InterPro" id="IPR050570">
    <property type="entry name" value="Cell_wall_metabolism_enzyme"/>
</dbReference>
<evidence type="ECO:0000313" key="2">
    <source>
        <dbReference type="EMBL" id="KRG71185.1"/>
    </source>
</evidence>
<dbReference type="GO" id="GO:0004222">
    <property type="term" value="F:metalloendopeptidase activity"/>
    <property type="evidence" value="ECO:0007669"/>
    <property type="project" value="TreeGrafter"/>
</dbReference>
<gene>
    <name evidence="2" type="ORF">ABB29_03085</name>
</gene>
<feature type="domain" description="M23ase beta-sheet core" evidence="1">
    <location>
        <begin position="61"/>
        <end position="159"/>
    </location>
</feature>
<evidence type="ECO:0000259" key="1">
    <source>
        <dbReference type="Pfam" id="PF01551"/>
    </source>
</evidence>